<keyword evidence="7" id="KW-1185">Reference proteome</keyword>
<gene>
    <name evidence="6" type="primary">genX</name>
    <name evidence="6" type="ORF">FNB15_11125</name>
</gene>
<keyword evidence="4" id="KW-0175">Coiled coil</keyword>
<organism evidence="6 7">
    <name type="scientific">Ferrovibrio terrae</name>
    <dbReference type="NCBI Taxonomy" id="2594003"/>
    <lineage>
        <taxon>Bacteria</taxon>
        <taxon>Pseudomonadati</taxon>
        <taxon>Pseudomonadota</taxon>
        <taxon>Alphaproteobacteria</taxon>
        <taxon>Rhodospirillales</taxon>
        <taxon>Rhodospirillaceae</taxon>
        <taxon>Ferrovibrio</taxon>
    </lineage>
</organism>
<dbReference type="GO" id="GO:0004824">
    <property type="term" value="F:lysine-tRNA ligase activity"/>
    <property type="evidence" value="ECO:0007669"/>
    <property type="project" value="InterPro"/>
</dbReference>
<evidence type="ECO:0000256" key="1">
    <source>
        <dbReference type="ARBA" id="ARBA00022598"/>
    </source>
</evidence>
<dbReference type="Pfam" id="PF00152">
    <property type="entry name" value="tRNA-synt_2"/>
    <property type="match status" value="1"/>
</dbReference>
<dbReference type="GO" id="GO:0000049">
    <property type="term" value="F:tRNA binding"/>
    <property type="evidence" value="ECO:0007669"/>
    <property type="project" value="TreeGrafter"/>
</dbReference>
<dbReference type="InterPro" id="IPR045864">
    <property type="entry name" value="aa-tRNA-synth_II/BPL/LPL"/>
</dbReference>
<evidence type="ECO:0000256" key="2">
    <source>
        <dbReference type="ARBA" id="ARBA00022741"/>
    </source>
</evidence>
<dbReference type="GO" id="GO:0006430">
    <property type="term" value="P:lysyl-tRNA aminoacylation"/>
    <property type="evidence" value="ECO:0007669"/>
    <property type="project" value="InterPro"/>
</dbReference>
<dbReference type="GO" id="GO:0005524">
    <property type="term" value="F:ATP binding"/>
    <property type="evidence" value="ECO:0007669"/>
    <property type="project" value="UniProtKB-KW"/>
</dbReference>
<dbReference type="NCBIfam" id="NF006828">
    <property type="entry name" value="PRK09350.1"/>
    <property type="match status" value="1"/>
</dbReference>
<keyword evidence="2" id="KW-0547">Nucleotide-binding</keyword>
<dbReference type="SUPFAM" id="SSF55681">
    <property type="entry name" value="Class II aaRS and biotin synthetases"/>
    <property type="match status" value="1"/>
</dbReference>
<dbReference type="AlphaFoldDB" id="A0A516H206"/>
<dbReference type="InterPro" id="IPR006195">
    <property type="entry name" value="aa-tRNA-synth_II"/>
</dbReference>
<evidence type="ECO:0000259" key="5">
    <source>
        <dbReference type="PROSITE" id="PS50862"/>
    </source>
</evidence>
<keyword evidence="3" id="KW-0067">ATP-binding</keyword>
<name>A0A516H206_9PROT</name>
<dbReference type="GO" id="GO:0005829">
    <property type="term" value="C:cytosol"/>
    <property type="evidence" value="ECO:0007669"/>
    <property type="project" value="TreeGrafter"/>
</dbReference>
<dbReference type="PRINTS" id="PR00982">
    <property type="entry name" value="TRNASYNTHLYS"/>
</dbReference>
<protein>
    <submittedName>
        <fullName evidence="6">EF-P lysine aminoacylase GenX</fullName>
    </submittedName>
</protein>
<dbReference type="InterPro" id="IPR004525">
    <property type="entry name" value="EpmA"/>
</dbReference>
<keyword evidence="1" id="KW-0436">Ligase</keyword>
<dbReference type="EMBL" id="CP041636">
    <property type="protein sequence ID" value="QDO97785.1"/>
    <property type="molecule type" value="Genomic_DNA"/>
</dbReference>
<dbReference type="OrthoDB" id="9801152at2"/>
<accession>A0A516H206</accession>
<evidence type="ECO:0000313" key="6">
    <source>
        <dbReference type="EMBL" id="QDO97785.1"/>
    </source>
</evidence>
<dbReference type="InterPro" id="IPR018149">
    <property type="entry name" value="Lys-tRNA-synth_II_C"/>
</dbReference>
<dbReference type="NCBIfam" id="TIGR00462">
    <property type="entry name" value="genX"/>
    <property type="match status" value="1"/>
</dbReference>
<reference evidence="6 7" key="1">
    <citation type="submission" date="2019-07" db="EMBL/GenBank/DDBJ databases">
        <title>Genome sequencing for Ferrovibrio sp. K5.</title>
        <authorList>
            <person name="Park S.-J."/>
        </authorList>
    </citation>
    <scope>NUCLEOTIDE SEQUENCE [LARGE SCALE GENOMIC DNA]</scope>
    <source>
        <strain evidence="6 7">K5</strain>
    </source>
</reference>
<dbReference type="Proteomes" id="UP000317496">
    <property type="component" value="Chromosome"/>
</dbReference>
<dbReference type="PANTHER" id="PTHR42918">
    <property type="entry name" value="LYSYL-TRNA SYNTHETASE"/>
    <property type="match status" value="1"/>
</dbReference>
<sequence>MTASGRSGPPPWWHPELYARRRPNLMLRQAALAALRSGFAGLGFVEVETPVLQVSPGLEPHLKAFATELENPDGSTRPLYLHTSPEFAMKKLLVAGEQKLFQFAPVFRNGERAATHHPAFLMLEWYRAQSDDGKPCDYRVVMQDCETLLRAIAVATGKSILHWQGQIADVMLPWQYLTVHEAFARYAQLDLAACIGADPYKPDLAAMRAACTATGIRIDDGDSWDDLYFRVALDKVEPHLGIGAPCILHDYPIHQAALSRPKKGAPHLAERFELYACGMELANAFSELTDAEEQRRRFEADMALKQRLYGYDYPIDEDFLAALRHGLPECAGIALGIDRLIMLLAGAARIEEVLWLPVSE</sequence>
<dbReference type="RefSeq" id="WP_144068766.1">
    <property type="nucleotide sequence ID" value="NZ_CP041636.1"/>
</dbReference>
<dbReference type="KEGG" id="fer:FNB15_11125"/>
<proteinExistence type="predicted"/>
<feature type="domain" description="Aminoacyl-transfer RNA synthetases class-II family profile" evidence="5">
    <location>
        <begin position="25"/>
        <end position="357"/>
    </location>
</feature>
<dbReference type="PROSITE" id="PS50862">
    <property type="entry name" value="AA_TRNA_LIGASE_II"/>
    <property type="match status" value="1"/>
</dbReference>
<dbReference type="Gene3D" id="3.30.930.10">
    <property type="entry name" value="Bira Bifunctional Protein, Domain 2"/>
    <property type="match status" value="1"/>
</dbReference>
<dbReference type="InterPro" id="IPR004364">
    <property type="entry name" value="Aa-tRNA-synt_II"/>
</dbReference>
<evidence type="ECO:0000256" key="4">
    <source>
        <dbReference type="SAM" id="Coils"/>
    </source>
</evidence>
<evidence type="ECO:0000313" key="7">
    <source>
        <dbReference type="Proteomes" id="UP000317496"/>
    </source>
</evidence>
<evidence type="ECO:0000256" key="3">
    <source>
        <dbReference type="ARBA" id="ARBA00022840"/>
    </source>
</evidence>
<dbReference type="PANTHER" id="PTHR42918:SF6">
    <property type="entry name" value="ELONGATION FACTOR P--(R)-BETA-LYSINE LIGASE"/>
    <property type="match status" value="1"/>
</dbReference>
<feature type="coiled-coil region" evidence="4">
    <location>
        <begin position="281"/>
        <end position="308"/>
    </location>
</feature>